<dbReference type="FunFam" id="2.60.210.10:FF:000007">
    <property type="entry name" value="TNF receptor-associated factor"/>
    <property type="match status" value="1"/>
</dbReference>
<organism evidence="11">
    <name type="scientific">Octopus bimaculoides</name>
    <name type="common">California two-spotted octopus</name>
    <dbReference type="NCBI Taxonomy" id="37653"/>
    <lineage>
        <taxon>Eukaryota</taxon>
        <taxon>Metazoa</taxon>
        <taxon>Spiralia</taxon>
        <taxon>Lophotrochozoa</taxon>
        <taxon>Mollusca</taxon>
        <taxon>Cephalopoda</taxon>
        <taxon>Coleoidea</taxon>
        <taxon>Octopodiformes</taxon>
        <taxon>Octopoda</taxon>
        <taxon>Incirrata</taxon>
        <taxon>Octopodidae</taxon>
        <taxon>Octopus</taxon>
    </lineage>
</organism>
<evidence type="ECO:0000313" key="11">
    <source>
        <dbReference type="EMBL" id="KOF86232.1"/>
    </source>
</evidence>
<feature type="zinc finger region" description="TRAF-type" evidence="7">
    <location>
        <begin position="225"/>
        <end position="277"/>
    </location>
</feature>
<name>A0A0L8HAM2_OCTBM</name>
<dbReference type="PROSITE" id="PS50145">
    <property type="entry name" value="ZF_TRAF"/>
    <property type="match status" value="3"/>
</dbReference>
<dbReference type="InterPro" id="IPR001841">
    <property type="entry name" value="Znf_RING"/>
</dbReference>
<evidence type="ECO:0000256" key="4">
    <source>
        <dbReference type="ARBA" id="ARBA00022737"/>
    </source>
</evidence>
<dbReference type="InterPro" id="IPR001293">
    <property type="entry name" value="Znf_TRAF"/>
</dbReference>
<dbReference type="Gene3D" id="2.60.210.10">
    <property type="entry name" value="Apoptosis, Tumor Necrosis Factor Receptor Associated Protein 2, Chain A"/>
    <property type="match status" value="1"/>
</dbReference>
<dbReference type="Gene3D" id="3.30.40.10">
    <property type="entry name" value="Zinc/RING finger domain, C3HC4 (zinc finger)"/>
    <property type="match status" value="4"/>
</dbReference>
<reference evidence="11" key="1">
    <citation type="submission" date="2015-07" db="EMBL/GenBank/DDBJ databases">
        <title>MeaNS - Measles Nucleotide Surveillance Program.</title>
        <authorList>
            <person name="Tran T."/>
            <person name="Druce J."/>
        </authorList>
    </citation>
    <scope>NUCLEOTIDE SEQUENCE</scope>
    <source>
        <strain evidence="11">UCB-OBI-ISO-001</strain>
        <tissue evidence="11">Gonad</tissue>
    </source>
</reference>
<feature type="domain" description="TRAF-type" evidence="10">
    <location>
        <begin position="117"/>
        <end position="170"/>
    </location>
</feature>
<feature type="zinc finger region" description="TRAF-type" evidence="7">
    <location>
        <begin position="117"/>
        <end position="170"/>
    </location>
</feature>
<keyword evidence="4" id="KW-0677">Repeat</keyword>
<dbReference type="InterPro" id="IPR018957">
    <property type="entry name" value="Znf_C3HC4_RING-type"/>
</dbReference>
<dbReference type="GO" id="GO:0042981">
    <property type="term" value="P:regulation of apoptotic process"/>
    <property type="evidence" value="ECO:0007669"/>
    <property type="project" value="InterPro"/>
</dbReference>
<dbReference type="STRING" id="37653.A0A0L8HAM2"/>
<dbReference type="SMART" id="SM00061">
    <property type="entry name" value="MATH"/>
    <property type="match status" value="1"/>
</dbReference>
<dbReference type="AlphaFoldDB" id="A0A0L8HAM2"/>
<dbReference type="GO" id="GO:0005737">
    <property type="term" value="C:cytoplasm"/>
    <property type="evidence" value="ECO:0007669"/>
    <property type="project" value="UniProtKB-SubCell"/>
</dbReference>
<feature type="domain" description="TRAF-type" evidence="10">
    <location>
        <begin position="225"/>
        <end position="277"/>
    </location>
</feature>
<dbReference type="PANTHER" id="PTHR10131">
    <property type="entry name" value="TNF RECEPTOR ASSOCIATED FACTOR"/>
    <property type="match status" value="1"/>
</dbReference>
<accession>A0A0L8HAM2</accession>
<evidence type="ECO:0000256" key="3">
    <source>
        <dbReference type="ARBA" id="ARBA00022723"/>
    </source>
</evidence>
<comment type="subcellular location">
    <subcellularLocation>
        <location evidence="1">Cytoplasm</location>
    </subcellularLocation>
</comment>
<keyword evidence="5 7" id="KW-0863">Zinc-finger</keyword>
<dbReference type="InterPro" id="IPR017907">
    <property type="entry name" value="Znf_RING_CS"/>
</dbReference>
<dbReference type="InterPro" id="IPR002083">
    <property type="entry name" value="MATH/TRAF_dom"/>
</dbReference>
<dbReference type="GO" id="GO:0005164">
    <property type="term" value="F:tumor necrosis factor receptor binding"/>
    <property type="evidence" value="ECO:0007669"/>
    <property type="project" value="TreeGrafter"/>
</dbReference>
<evidence type="ECO:0000259" key="10">
    <source>
        <dbReference type="PROSITE" id="PS50145"/>
    </source>
</evidence>
<evidence type="ECO:0000256" key="2">
    <source>
        <dbReference type="ARBA" id="ARBA00022490"/>
    </source>
</evidence>
<dbReference type="PIRSF" id="PIRSF015614">
    <property type="entry name" value="TRAF"/>
    <property type="match status" value="1"/>
</dbReference>
<dbReference type="Pfam" id="PF02176">
    <property type="entry name" value="zf-TRAF"/>
    <property type="match status" value="2"/>
</dbReference>
<evidence type="ECO:0000256" key="5">
    <source>
        <dbReference type="ARBA" id="ARBA00022771"/>
    </source>
</evidence>
<dbReference type="Pfam" id="PF00097">
    <property type="entry name" value="zf-C3HC4"/>
    <property type="match status" value="1"/>
</dbReference>
<protein>
    <recommendedName>
        <fullName evidence="12">TNF receptor-associated factor 4</fullName>
    </recommendedName>
</protein>
<dbReference type="GO" id="GO:0031625">
    <property type="term" value="F:ubiquitin protein ligase binding"/>
    <property type="evidence" value="ECO:0007669"/>
    <property type="project" value="TreeGrafter"/>
</dbReference>
<dbReference type="SUPFAM" id="SSF57850">
    <property type="entry name" value="RING/U-box"/>
    <property type="match status" value="1"/>
</dbReference>
<dbReference type="PROSITE" id="PS50144">
    <property type="entry name" value="MATH"/>
    <property type="match status" value="1"/>
</dbReference>
<dbReference type="PROSITE" id="PS00518">
    <property type="entry name" value="ZF_RING_1"/>
    <property type="match status" value="1"/>
</dbReference>
<evidence type="ECO:0000259" key="8">
    <source>
        <dbReference type="PROSITE" id="PS50089"/>
    </source>
</evidence>
<dbReference type="InterPro" id="IPR012227">
    <property type="entry name" value="TNF_rcpt-assoc_TRAF_met"/>
</dbReference>
<dbReference type="EMBL" id="KQ418711">
    <property type="protein sequence ID" value="KOF86232.1"/>
    <property type="molecule type" value="Genomic_DNA"/>
</dbReference>
<dbReference type="GO" id="GO:0007165">
    <property type="term" value="P:signal transduction"/>
    <property type="evidence" value="ECO:0007669"/>
    <property type="project" value="InterPro"/>
</dbReference>
<gene>
    <name evidence="11" type="ORF">OCBIM_22019041mg</name>
</gene>
<evidence type="ECO:0000256" key="7">
    <source>
        <dbReference type="PROSITE-ProRule" id="PRU00207"/>
    </source>
</evidence>
<evidence type="ECO:0000259" key="9">
    <source>
        <dbReference type="PROSITE" id="PS50144"/>
    </source>
</evidence>
<keyword evidence="2" id="KW-0963">Cytoplasm</keyword>
<evidence type="ECO:0008006" key="12">
    <source>
        <dbReference type="Google" id="ProtNLM"/>
    </source>
</evidence>
<dbReference type="InterPro" id="IPR008974">
    <property type="entry name" value="TRAF-like"/>
</dbReference>
<dbReference type="GO" id="GO:0043122">
    <property type="term" value="P:regulation of canonical NF-kappaB signal transduction"/>
    <property type="evidence" value="ECO:0007669"/>
    <property type="project" value="TreeGrafter"/>
</dbReference>
<dbReference type="PROSITE" id="PS50089">
    <property type="entry name" value="ZF_RING_2"/>
    <property type="match status" value="1"/>
</dbReference>
<dbReference type="OrthoDB" id="5574452at2759"/>
<feature type="domain" description="MATH" evidence="9">
    <location>
        <begin position="323"/>
        <end position="472"/>
    </location>
</feature>
<dbReference type="GO" id="GO:0008270">
    <property type="term" value="F:zinc ion binding"/>
    <property type="evidence" value="ECO:0007669"/>
    <property type="project" value="UniProtKB-KW"/>
</dbReference>
<keyword evidence="6 7" id="KW-0862">Zinc</keyword>
<keyword evidence="3 7" id="KW-0479">Metal-binding</keyword>
<dbReference type="Pfam" id="PF21355">
    <property type="entry name" value="TRAF-mep_MATH"/>
    <property type="match status" value="1"/>
</dbReference>
<dbReference type="FunFam" id="3.30.40.10:FF:000121">
    <property type="entry name" value="TNF receptor-associated factor"/>
    <property type="match status" value="2"/>
</dbReference>
<evidence type="ECO:0000256" key="1">
    <source>
        <dbReference type="ARBA" id="ARBA00004496"/>
    </source>
</evidence>
<feature type="zinc finger region" description="TRAF-type" evidence="7">
    <location>
        <begin position="172"/>
        <end position="224"/>
    </location>
</feature>
<dbReference type="InterPro" id="IPR013083">
    <property type="entry name" value="Znf_RING/FYVE/PHD"/>
</dbReference>
<dbReference type="SUPFAM" id="SSF49599">
    <property type="entry name" value="TRAF domain-like"/>
    <property type="match status" value="4"/>
</dbReference>
<dbReference type="PANTHER" id="PTHR10131:SF94">
    <property type="entry name" value="TNF RECEPTOR-ASSOCIATED FACTOR 4"/>
    <property type="match status" value="1"/>
</dbReference>
<sequence length="480" mass="55848">MPGYNLSFVNKLSRRCICPLCRLPMKDPVVITTCGHRFCDVCLQEFLRYLPMSASTHSDVDNYSAGVFKCPEDDKPLDYSKLYPDNNLYTEITTSLIRCKHYKDGCKWVDQLGKLQSHLDICRYDAVSCPNSCSALLSRMCVHDHLEFTCPRRRVLCKFCGNEFSGEQFENHNGNCPYESVWCENKCGARLDRRHLSNHMKNECHKRTVLCQYCKREFVEETLQTHQYKCPRFPVQCPNQCETAKIPREEVEVHIQERCPSVSITCAFKEAGCKTKCQRFHLDSHMEENIKRHLSLVWELVRQQQQEIRQLKNALHASTQITNGSYIWKISDYKTKYLEAAYKGAKELTCQPFYTSRNGYKVSASVFLNGYGNSDGKYLSLYFKILPGEYDNILEWPFRLPVTFTLYDQAADPDKRKNIVERFVPDPTRKQFKKPHPDIETLGFGYPKFLSLETLKTRNFIKDDALYIGISVDNKTFIVP</sequence>
<dbReference type="SMART" id="SM00184">
    <property type="entry name" value="RING"/>
    <property type="match status" value="1"/>
</dbReference>
<dbReference type="InterPro" id="IPR049342">
    <property type="entry name" value="TRAF1-6_MATH_dom"/>
</dbReference>
<evidence type="ECO:0000256" key="6">
    <source>
        <dbReference type="ARBA" id="ARBA00022833"/>
    </source>
</evidence>
<feature type="domain" description="TRAF-type" evidence="10">
    <location>
        <begin position="172"/>
        <end position="224"/>
    </location>
</feature>
<proteinExistence type="predicted"/>
<feature type="domain" description="RING-type" evidence="8">
    <location>
        <begin position="18"/>
        <end position="74"/>
    </location>
</feature>